<comment type="caution">
    <text evidence="6">The sequence shown here is derived from an EMBL/GenBank/DDBJ whole genome shotgun (WGS) entry which is preliminary data.</text>
</comment>
<keyword evidence="1 4" id="KW-0349">Heme</keyword>
<dbReference type="RefSeq" id="WP_379882515.1">
    <property type="nucleotide sequence ID" value="NZ_JBHPON010000002.1"/>
</dbReference>
<name>A0ABW1KY05_9PROT</name>
<dbReference type="Proteomes" id="UP001596116">
    <property type="component" value="Unassembled WGS sequence"/>
</dbReference>
<dbReference type="PROSITE" id="PS51007">
    <property type="entry name" value="CYTC"/>
    <property type="match status" value="1"/>
</dbReference>
<evidence type="ECO:0000256" key="3">
    <source>
        <dbReference type="ARBA" id="ARBA00023004"/>
    </source>
</evidence>
<proteinExistence type="predicted"/>
<protein>
    <recommendedName>
        <fullName evidence="5">Cytochrome c domain-containing protein</fullName>
    </recommendedName>
</protein>
<dbReference type="PROSITE" id="PS51257">
    <property type="entry name" value="PROKAR_LIPOPROTEIN"/>
    <property type="match status" value="1"/>
</dbReference>
<keyword evidence="3 4" id="KW-0408">Iron</keyword>
<sequence length="126" mass="12911">MTGLFKFTSPLVFGAAAGVALIVGLTGCVAADRGGPTGHVETSPAELGLAYAREACASCHAVEPGQLISPNVAAPSFEALATRPDMTRPALSALLRSPHRNMPTLIVEPDRIDDLAAYLGVLGNGE</sequence>
<dbReference type="InterPro" id="IPR009056">
    <property type="entry name" value="Cyt_c-like_dom"/>
</dbReference>
<organism evidence="6 7">
    <name type="scientific">Hyphococcus aureus</name>
    <dbReference type="NCBI Taxonomy" id="2666033"/>
    <lineage>
        <taxon>Bacteria</taxon>
        <taxon>Pseudomonadati</taxon>
        <taxon>Pseudomonadota</taxon>
        <taxon>Alphaproteobacteria</taxon>
        <taxon>Parvularculales</taxon>
        <taxon>Parvularculaceae</taxon>
        <taxon>Hyphococcus</taxon>
    </lineage>
</organism>
<evidence type="ECO:0000256" key="4">
    <source>
        <dbReference type="PROSITE-ProRule" id="PRU00433"/>
    </source>
</evidence>
<reference evidence="6 7" key="1">
    <citation type="submission" date="2024-09" db="EMBL/GenBank/DDBJ databases">
        <authorList>
            <person name="Zhang Z.-H."/>
        </authorList>
    </citation>
    <scope>NUCLEOTIDE SEQUENCE [LARGE SCALE GENOMIC DNA]</scope>
    <source>
        <strain evidence="6 7">HHTR114</strain>
    </source>
</reference>
<gene>
    <name evidence="6" type="ORF">ACFMB1_11925</name>
</gene>
<keyword evidence="2 4" id="KW-0479">Metal-binding</keyword>
<evidence type="ECO:0000256" key="1">
    <source>
        <dbReference type="ARBA" id="ARBA00022617"/>
    </source>
</evidence>
<evidence type="ECO:0000313" key="6">
    <source>
        <dbReference type="EMBL" id="MFC6036255.1"/>
    </source>
</evidence>
<keyword evidence="7" id="KW-1185">Reference proteome</keyword>
<evidence type="ECO:0000259" key="5">
    <source>
        <dbReference type="PROSITE" id="PS51007"/>
    </source>
</evidence>
<dbReference type="Gene3D" id="1.10.760.10">
    <property type="entry name" value="Cytochrome c-like domain"/>
    <property type="match status" value="1"/>
</dbReference>
<evidence type="ECO:0000256" key="2">
    <source>
        <dbReference type="ARBA" id="ARBA00022723"/>
    </source>
</evidence>
<feature type="domain" description="Cytochrome c" evidence="5">
    <location>
        <begin position="43"/>
        <end position="123"/>
    </location>
</feature>
<evidence type="ECO:0000313" key="7">
    <source>
        <dbReference type="Proteomes" id="UP001596116"/>
    </source>
</evidence>
<accession>A0ABW1KY05</accession>
<dbReference type="InterPro" id="IPR036909">
    <property type="entry name" value="Cyt_c-like_dom_sf"/>
</dbReference>
<dbReference type="SUPFAM" id="SSF46626">
    <property type="entry name" value="Cytochrome c"/>
    <property type="match status" value="1"/>
</dbReference>
<dbReference type="EMBL" id="JBHPON010000002">
    <property type="protein sequence ID" value="MFC6036255.1"/>
    <property type="molecule type" value="Genomic_DNA"/>
</dbReference>